<protein>
    <submittedName>
        <fullName evidence="3">Concanavalin A-like lectin/glucanases superfamily protein</fullName>
    </submittedName>
</protein>
<dbReference type="PANTHER" id="PTHR19328:SF75">
    <property type="entry name" value="ALDOSE SUGAR DEHYDROGENASE YLII"/>
    <property type="match status" value="1"/>
</dbReference>
<feature type="domain" description="Glucose/Sorbosone dehydrogenase" evidence="2">
    <location>
        <begin position="133"/>
        <end position="438"/>
    </location>
</feature>
<reference evidence="3 4" key="1">
    <citation type="submission" date="2016-10" db="EMBL/GenBank/DDBJ databases">
        <authorList>
            <person name="de Groot N.N."/>
        </authorList>
    </citation>
    <scope>NUCLEOTIDE SEQUENCE [LARGE SCALE GENOMIC DNA]</scope>
    <source>
        <strain evidence="3 4">CGMCC 4.6858</strain>
    </source>
</reference>
<dbReference type="Gene3D" id="2.60.120.200">
    <property type="match status" value="1"/>
</dbReference>
<keyword evidence="4" id="KW-1185">Reference proteome</keyword>
<keyword evidence="3" id="KW-0430">Lectin</keyword>
<dbReference type="AlphaFoldDB" id="A0A1G7AI63"/>
<evidence type="ECO:0000313" key="3">
    <source>
        <dbReference type="EMBL" id="SDE14462.1"/>
    </source>
</evidence>
<dbReference type="Pfam" id="PF07995">
    <property type="entry name" value="GSDH"/>
    <property type="match status" value="1"/>
</dbReference>
<evidence type="ECO:0000259" key="2">
    <source>
        <dbReference type="Pfam" id="PF07995"/>
    </source>
</evidence>
<evidence type="ECO:0000313" key="4">
    <source>
        <dbReference type="Proteomes" id="UP000199034"/>
    </source>
</evidence>
<dbReference type="Proteomes" id="UP000199034">
    <property type="component" value="Unassembled WGS sequence"/>
</dbReference>
<dbReference type="RefSeq" id="WP_090860625.1">
    <property type="nucleotide sequence ID" value="NZ_FMZM01000015.1"/>
</dbReference>
<dbReference type="SUPFAM" id="SSF50952">
    <property type="entry name" value="Soluble quinoprotein glucose dehydrogenase"/>
    <property type="match status" value="1"/>
</dbReference>
<proteinExistence type="predicted"/>
<dbReference type="Gene3D" id="2.120.10.30">
    <property type="entry name" value="TolB, C-terminal domain"/>
    <property type="match status" value="1"/>
</dbReference>
<dbReference type="OrthoDB" id="9770043at2"/>
<organism evidence="3 4">
    <name type="scientific">Nocardioides lianchengensis</name>
    <dbReference type="NCBI Taxonomy" id="1045774"/>
    <lineage>
        <taxon>Bacteria</taxon>
        <taxon>Bacillati</taxon>
        <taxon>Actinomycetota</taxon>
        <taxon>Actinomycetes</taxon>
        <taxon>Propionibacteriales</taxon>
        <taxon>Nocardioidaceae</taxon>
        <taxon>Nocardioides</taxon>
    </lineage>
</organism>
<gene>
    <name evidence="3" type="ORF">SAMN05421872_115131</name>
</gene>
<dbReference type="EMBL" id="FMZM01000015">
    <property type="protein sequence ID" value="SDE14462.1"/>
    <property type="molecule type" value="Genomic_DNA"/>
</dbReference>
<dbReference type="Pfam" id="PF13385">
    <property type="entry name" value="Laminin_G_3"/>
    <property type="match status" value="1"/>
</dbReference>
<accession>A0A1G7AI63</accession>
<dbReference type="STRING" id="1045774.SAMN05421872_115131"/>
<feature type="compositionally biased region" description="Polar residues" evidence="1">
    <location>
        <begin position="550"/>
        <end position="565"/>
    </location>
</feature>
<dbReference type="SUPFAM" id="SSF49899">
    <property type="entry name" value="Concanavalin A-like lectins/glucanases"/>
    <property type="match status" value="1"/>
</dbReference>
<dbReference type="InterPro" id="IPR011042">
    <property type="entry name" value="6-blade_b-propeller_TolB-like"/>
</dbReference>
<dbReference type="InterPro" id="IPR011041">
    <property type="entry name" value="Quinoprot_gluc/sorb_DH_b-prop"/>
</dbReference>
<sequence>MGKSRWWVTAAAGALVVGLFTPTPSIGSAVPAAADGTPIADPYPDKPLRSSLGLVLEEHHQFPASEPTPAPTDYRLMRHNRINYIGDIPDGTRRQYVPDLNGPLYLLDRGREHRYLDIKAQFPSFYSGRGMGSGFGFVSFHPDFEDNGLFYTVHTEKTADMTTLPATTYPAQTPTFSHSVVTEWTARNPDANVFRGTRREVLRLGFASQIHAIQQIDFNPTAEPRDDDYGQLYVAIGDGGIGLTTDQPQTLDNPYGKIWRIDPRGTDGPTGSYGVPRSNPFVGDAGALGETWAIGMRDPHRFSWDPQGQHRMYLGHIGQHQVEAVYEVRPGDNFGWNPREGRFVYDNDDQCNLYPLPADDAQHGYVYPVAAYDHDAPAGWPCTSDSGHGISGGQVYRGKLPALRGKYVFGDLVDGRVLWAQAGQMRQETGREATLHEMQLWTTDGERLRMTDLVDDHRVDLRFGVDARGELYLLAKANGKVWKVVGTRHTPWKDETLPALSDSVVAAYDFEHPFAVDGAKEEDQGPSRTLLDLVNGGEDMRVRDGAYPGSRSSIQTQQVNPTVNGNDDWKAGVWGQDGVASLDRFAGAEQATVMGWFKMNGTGPALNSTTPDPTDRYNAIGLAGVLAGNSDGHGVRALLELINVDGELKLVALGRRLDDGSSSTYAASADWRSLLPRGRWVHLAATFDYTTGEMALYRNGKPVDGFYTSTSDPWQVDGTGTSDTLPRGIKIGGSFPQNTLERNPCDCRMDSLVFLDKAASAGQVRQQYRRYLAGY</sequence>
<feature type="region of interest" description="Disordered" evidence="1">
    <location>
        <begin position="545"/>
        <end position="567"/>
    </location>
</feature>
<dbReference type="PANTHER" id="PTHR19328">
    <property type="entry name" value="HEDGEHOG-INTERACTING PROTEIN"/>
    <property type="match status" value="1"/>
</dbReference>
<dbReference type="InterPro" id="IPR013320">
    <property type="entry name" value="ConA-like_dom_sf"/>
</dbReference>
<dbReference type="GO" id="GO:0030246">
    <property type="term" value="F:carbohydrate binding"/>
    <property type="evidence" value="ECO:0007669"/>
    <property type="project" value="UniProtKB-KW"/>
</dbReference>
<dbReference type="InterPro" id="IPR012938">
    <property type="entry name" value="Glc/Sorbosone_DH"/>
</dbReference>
<evidence type="ECO:0000256" key="1">
    <source>
        <dbReference type="SAM" id="MobiDB-lite"/>
    </source>
</evidence>
<name>A0A1G7AI63_9ACTN</name>